<sequence>MVAMGTISWYMLTGSTHGGTRSSLLHASPDTACLMCIAVRVQQSGREVGRVPSLRYYVGISAADLIDPTLHLETSGWQKKVIHDTTINLADVRKNKRPCPPYGALCTSMYFILGTQGSRSLLQEPTINSAVTIRGRFIVVFASLAATSPFRLADTRNNNTANISAA</sequence>
<evidence type="ECO:0000313" key="1">
    <source>
        <dbReference type="EMBL" id="TDZ26150.1"/>
    </source>
</evidence>
<dbReference type="EMBL" id="AMCV02000001">
    <property type="protein sequence ID" value="TDZ26150.1"/>
    <property type="molecule type" value="Genomic_DNA"/>
</dbReference>
<evidence type="ECO:0000313" key="2">
    <source>
        <dbReference type="Proteomes" id="UP000014480"/>
    </source>
</evidence>
<dbReference type="Proteomes" id="UP000014480">
    <property type="component" value="Unassembled WGS sequence"/>
</dbReference>
<dbReference type="AlphaFoldDB" id="A0A484G8A4"/>
<protein>
    <submittedName>
        <fullName evidence="1">Uncharacterized protein</fullName>
    </submittedName>
</protein>
<accession>A0A484G8A4</accession>
<reference evidence="2" key="2">
    <citation type="journal article" date="2019" name="Mol. Plant Microbe Interact.">
        <title>Genome sequence resources for four phytopathogenic fungi from the Colletotrichum orbiculare species complex.</title>
        <authorList>
            <person name="Gan P."/>
            <person name="Tsushima A."/>
            <person name="Narusaka M."/>
            <person name="Narusaka Y."/>
            <person name="Takano Y."/>
            <person name="Kubo Y."/>
            <person name="Shirasu K."/>
        </authorList>
    </citation>
    <scope>GENOME REANNOTATION</scope>
    <source>
        <strain evidence="2">104-T / ATCC 96160 / CBS 514.97 / LARS 414 / MAFF 240422</strain>
    </source>
</reference>
<gene>
    <name evidence="1" type="ORF">Cob_v000247</name>
</gene>
<comment type="caution">
    <text evidence="1">The sequence shown here is derived from an EMBL/GenBank/DDBJ whole genome shotgun (WGS) entry which is preliminary data.</text>
</comment>
<name>A0A484G8A4_COLOR</name>
<reference evidence="2" key="1">
    <citation type="journal article" date="2013" name="New Phytol.">
        <title>Comparative genomic and transcriptomic analyses reveal the hemibiotrophic stage shift of Colletotrichum fungi.</title>
        <authorList>
            <person name="Gan P."/>
            <person name="Ikeda K."/>
            <person name="Irieda H."/>
            <person name="Narusaka M."/>
            <person name="O'Connell R.J."/>
            <person name="Narusaka Y."/>
            <person name="Takano Y."/>
            <person name="Kubo Y."/>
            <person name="Shirasu K."/>
        </authorList>
    </citation>
    <scope>NUCLEOTIDE SEQUENCE [LARGE SCALE GENOMIC DNA]</scope>
    <source>
        <strain evidence="2">104-T / ATCC 96160 / CBS 514.97 / LARS 414 / MAFF 240422</strain>
    </source>
</reference>
<organism evidence="1 2">
    <name type="scientific">Colletotrichum orbiculare (strain 104-T / ATCC 96160 / CBS 514.97 / LARS 414 / MAFF 240422)</name>
    <name type="common">Cucumber anthracnose fungus</name>
    <name type="synonym">Colletotrichum lagenarium</name>
    <dbReference type="NCBI Taxonomy" id="1213857"/>
    <lineage>
        <taxon>Eukaryota</taxon>
        <taxon>Fungi</taxon>
        <taxon>Dikarya</taxon>
        <taxon>Ascomycota</taxon>
        <taxon>Pezizomycotina</taxon>
        <taxon>Sordariomycetes</taxon>
        <taxon>Hypocreomycetidae</taxon>
        <taxon>Glomerellales</taxon>
        <taxon>Glomerellaceae</taxon>
        <taxon>Colletotrichum</taxon>
        <taxon>Colletotrichum orbiculare species complex</taxon>
    </lineage>
</organism>
<keyword evidence="2" id="KW-1185">Reference proteome</keyword>
<proteinExistence type="predicted"/>